<dbReference type="InterPro" id="IPR036986">
    <property type="entry name" value="S4_RNA-bd_sf"/>
</dbReference>
<dbReference type="SUPFAM" id="SSF55174">
    <property type="entry name" value="Alpha-L RNA-binding motif"/>
    <property type="match status" value="1"/>
</dbReference>
<dbReference type="PANTHER" id="PTHR47683">
    <property type="entry name" value="PSEUDOURIDINE SYNTHASE FAMILY PROTEIN-RELATED"/>
    <property type="match status" value="1"/>
</dbReference>
<comment type="caution">
    <text evidence="6">The sequence shown here is derived from an EMBL/GenBank/DDBJ whole genome shotgun (WGS) entry which is preliminary data.</text>
</comment>
<keyword evidence="7" id="KW-1185">Reference proteome</keyword>
<reference evidence="7" key="1">
    <citation type="journal article" date="2019" name="Int. J. Syst. Evol. Microbiol.">
        <title>The Global Catalogue of Microorganisms (GCM) 10K type strain sequencing project: providing services to taxonomists for standard genome sequencing and annotation.</title>
        <authorList>
            <consortium name="The Broad Institute Genomics Platform"/>
            <consortium name="The Broad Institute Genome Sequencing Center for Infectious Disease"/>
            <person name="Wu L."/>
            <person name="Ma J."/>
        </authorList>
    </citation>
    <scope>NUCLEOTIDE SEQUENCE [LARGE SCALE GENOMIC DNA]</scope>
    <source>
        <strain evidence="7">JCM 32305</strain>
    </source>
</reference>
<dbReference type="Gene3D" id="3.30.70.580">
    <property type="entry name" value="Pseudouridine synthase I, catalytic domain, N-terminal subdomain"/>
    <property type="match status" value="1"/>
</dbReference>
<dbReference type="CDD" id="cd02554">
    <property type="entry name" value="PseudoU_synth_RluF"/>
    <property type="match status" value="1"/>
</dbReference>
<dbReference type="InterPro" id="IPR000748">
    <property type="entry name" value="PsdUridine_synth_RsuA/RluB/E/F"/>
</dbReference>
<dbReference type="Proteomes" id="UP000654004">
    <property type="component" value="Unassembled WGS sequence"/>
</dbReference>
<protein>
    <recommendedName>
        <fullName evidence="4">Pseudouridine synthase</fullName>
        <ecNumber evidence="4">5.4.99.-</ecNumber>
    </recommendedName>
</protein>
<dbReference type="EC" id="5.4.99.-" evidence="4"/>
<evidence type="ECO:0000313" key="7">
    <source>
        <dbReference type="Proteomes" id="UP000654004"/>
    </source>
</evidence>
<dbReference type="InterPro" id="IPR006145">
    <property type="entry name" value="PsdUridine_synth_RsuA/RluA"/>
</dbReference>
<dbReference type="SUPFAM" id="SSF55120">
    <property type="entry name" value="Pseudouridine synthase"/>
    <property type="match status" value="1"/>
</dbReference>
<gene>
    <name evidence="6" type="ORF">GCM10009410_27350</name>
</gene>
<dbReference type="InterPro" id="IPR020103">
    <property type="entry name" value="PsdUridine_synth_cat_dom_sf"/>
</dbReference>
<feature type="domain" description="Pseudouridine synthase RsuA/RluA-like" evidence="5">
    <location>
        <begin position="65"/>
        <end position="196"/>
    </location>
</feature>
<dbReference type="PROSITE" id="PS50889">
    <property type="entry name" value="S4"/>
    <property type="match status" value="1"/>
</dbReference>
<accession>A0ABQ2QQG6</accession>
<comment type="similarity">
    <text evidence="1 4">Belongs to the pseudouridine synthase RsuA family.</text>
</comment>
<dbReference type="InterPro" id="IPR018496">
    <property type="entry name" value="PsdUridine_synth_RsuA/RluB_CS"/>
</dbReference>
<dbReference type="PROSITE" id="PS01149">
    <property type="entry name" value="PSI_RSU"/>
    <property type="match status" value="1"/>
</dbReference>
<name>A0ABQ2QQG6_9GAMM</name>
<dbReference type="InterPro" id="IPR020094">
    <property type="entry name" value="TruA/RsuA/RluB/E/F_N"/>
</dbReference>
<dbReference type="InterPro" id="IPR050343">
    <property type="entry name" value="RsuA_PseudoU_synthase"/>
</dbReference>
<keyword evidence="2 4" id="KW-0413">Isomerase</keyword>
<evidence type="ECO:0000256" key="1">
    <source>
        <dbReference type="ARBA" id="ARBA00008348"/>
    </source>
</evidence>
<dbReference type="EMBL" id="BMQW01000007">
    <property type="protein sequence ID" value="GGP91874.1"/>
    <property type="molecule type" value="Genomic_DNA"/>
</dbReference>
<dbReference type="Pfam" id="PF00849">
    <property type="entry name" value="PseudoU_synth_2"/>
    <property type="match status" value="1"/>
</dbReference>
<dbReference type="PANTHER" id="PTHR47683:SF2">
    <property type="entry name" value="RNA-BINDING S4 DOMAIN-CONTAINING PROTEIN"/>
    <property type="match status" value="1"/>
</dbReference>
<evidence type="ECO:0000256" key="4">
    <source>
        <dbReference type="RuleBase" id="RU003887"/>
    </source>
</evidence>
<dbReference type="NCBIfam" id="TIGR00093">
    <property type="entry name" value="pseudouridine synthase"/>
    <property type="match status" value="1"/>
</dbReference>
<evidence type="ECO:0000256" key="2">
    <source>
        <dbReference type="ARBA" id="ARBA00023235"/>
    </source>
</evidence>
<evidence type="ECO:0000313" key="6">
    <source>
        <dbReference type="EMBL" id="GGP91874.1"/>
    </source>
</evidence>
<dbReference type="InterPro" id="IPR042092">
    <property type="entry name" value="PsdUridine_s_RsuA/RluB/E/F_cat"/>
</dbReference>
<dbReference type="Gene3D" id="3.10.290.10">
    <property type="entry name" value="RNA-binding S4 domain"/>
    <property type="match status" value="1"/>
</dbReference>
<evidence type="ECO:0000256" key="3">
    <source>
        <dbReference type="PROSITE-ProRule" id="PRU00182"/>
    </source>
</evidence>
<sequence length="243" mass="27301">MSLIRISHYLALCGVASRRQASRLIDCGRVTINQQIATHTELIDSLQSPDICVDGVAVLAPQEKQYWLYHKPVGIDCRLLINDPSSLIHLLPQTPRLYPAGRLDKDSRGLLLLTNDGELTQALMHPDFYHTKTYIVQVNKPLTPAFLTKMAQGVSYKDVQTRPCSIRSLSDFVGEDTFEIVLTQGLNRQIRRMCQALGYRVIDLLRTKLMDVELADLPEKTMRPVSAAELLSLTQLSESTLVN</sequence>
<evidence type="ECO:0000259" key="5">
    <source>
        <dbReference type="Pfam" id="PF00849"/>
    </source>
</evidence>
<dbReference type="CDD" id="cd00165">
    <property type="entry name" value="S4"/>
    <property type="match status" value="1"/>
</dbReference>
<dbReference type="Gene3D" id="3.30.70.1560">
    <property type="entry name" value="Alpha-L RNA-binding motif"/>
    <property type="match status" value="1"/>
</dbReference>
<organism evidence="6 7">
    <name type="scientific">Shewanella ulleungensis</name>
    <dbReference type="NCBI Taxonomy" id="2282699"/>
    <lineage>
        <taxon>Bacteria</taxon>
        <taxon>Pseudomonadati</taxon>
        <taxon>Pseudomonadota</taxon>
        <taxon>Gammaproteobacteria</taxon>
        <taxon>Alteromonadales</taxon>
        <taxon>Shewanellaceae</taxon>
        <taxon>Shewanella</taxon>
    </lineage>
</organism>
<keyword evidence="3" id="KW-0694">RNA-binding</keyword>
<proteinExistence type="inferred from homology"/>